<evidence type="ECO:0000256" key="2">
    <source>
        <dbReference type="ARBA" id="ARBA00022741"/>
    </source>
</evidence>
<dbReference type="PANTHER" id="PTHR10046">
    <property type="entry name" value="ATP DEPENDENT LON PROTEASE FAMILY MEMBER"/>
    <property type="match status" value="1"/>
</dbReference>
<dbReference type="Pfam" id="PF02190">
    <property type="entry name" value="LON_substr_bdg"/>
    <property type="match status" value="1"/>
</dbReference>
<feature type="non-terminal residue" evidence="7">
    <location>
        <position position="441"/>
    </location>
</feature>
<dbReference type="GO" id="GO:0004252">
    <property type="term" value="F:serine-type endopeptidase activity"/>
    <property type="evidence" value="ECO:0007669"/>
    <property type="project" value="UniProtKB-EC"/>
</dbReference>
<dbReference type="InterPro" id="IPR003111">
    <property type="entry name" value="Lon_prtase_N"/>
</dbReference>
<dbReference type="SMART" id="SM00464">
    <property type="entry name" value="LON"/>
    <property type="match status" value="1"/>
</dbReference>
<dbReference type="Gene3D" id="2.30.130.40">
    <property type="entry name" value="LON domain-like"/>
    <property type="match status" value="1"/>
</dbReference>
<dbReference type="InterPro" id="IPR046336">
    <property type="entry name" value="Lon_prtase_N_sf"/>
</dbReference>
<protein>
    <submittedName>
        <fullName evidence="7">ATP-dependent protease La Type I</fullName>
        <ecNumber evidence="7">3.4.21.53</ecNumber>
    </submittedName>
</protein>
<dbReference type="GO" id="GO:0004176">
    <property type="term" value="F:ATP-dependent peptidase activity"/>
    <property type="evidence" value="ECO:0007669"/>
    <property type="project" value="InterPro"/>
</dbReference>
<dbReference type="FunFam" id="1.20.5.5270:FF:000002">
    <property type="entry name" value="Lon protease homolog"/>
    <property type="match status" value="1"/>
</dbReference>
<evidence type="ECO:0000259" key="6">
    <source>
        <dbReference type="PROSITE" id="PS51787"/>
    </source>
</evidence>
<evidence type="ECO:0000256" key="4">
    <source>
        <dbReference type="ARBA" id="ARBA00022825"/>
    </source>
</evidence>
<dbReference type="EMBL" id="CADCVQ010000074">
    <property type="protein sequence ID" value="CAA9497946.1"/>
    <property type="molecule type" value="Genomic_DNA"/>
</dbReference>
<feature type="domain" description="Lon N-terminal" evidence="6">
    <location>
        <begin position="26"/>
        <end position="219"/>
    </location>
</feature>
<evidence type="ECO:0000256" key="1">
    <source>
        <dbReference type="ARBA" id="ARBA00022670"/>
    </source>
</evidence>
<gene>
    <name evidence="7" type="ORF">AVDCRST_MAG67-1664</name>
</gene>
<sequence length="441" mass="48870">MIDVTTDGNGAREIEVGLAPEVPATLPVLPLRETVPFPETLTPLAIGQERSVQLVNDVLAGNRMLVMVASREPEVEEPSPKQLYEVGVVGVIARMLKVPDGTLRVLVQGGQRVRIDSWTSELPYLVAKIAEQPDVVEESPELTALMRNVQQTFSQIVEAVPYLPEELQIAVANVEDPRALSHLISGSLRLGTEEKQALLEEVNVARRLRRLTEALARELEVISIGSEIQNQVQSDMDRTQREFILRQQLKAIQMELGEFDESAAEANELREQLAAIELPDEVRKQADRELGRLENLPPAAAEHGVIRTYLEWIASLPWDKATDDNLDLDHAAQVLDEDHYGLEQVKERILEFLAVRKLNPQARGSILSFVGPPGVGKTSLGKSIARALGREFERISAGGVRDEAEIRGHRRTYIGAMPGTIIRALRDAGSNNPLFMIDEID</sequence>
<dbReference type="InterPro" id="IPR015947">
    <property type="entry name" value="PUA-like_sf"/>
</dbReference>
<dbReference type="GO" id="GO:0005524">
    <property type="term" value="F:ATP binding"/>
    <property type="evidence" value="ECO:0007669"/>
    <property type="project" value="UniProtKB-KW"/>
</dbReference>
<proteinExistence type="predicted"/>
<keyword evidence="2" id="KW-0547">Nucleotide-binding</keyword>
<dbReference type="Pfam" id="PF00004">
    <property type="entry name" value="AAA"/>
    <property type="match status" value="1"/>
</dbReference>
<organism evidence="7">
    <name type="scientific">uncultured Solirubrobacteraceae bacterium</name>
    <dbReference type="NCBI Taxonomy" id="1162706"/>
    <lineage>
        <taxon>Bacteria</taxon>
        <taxon>Bacillati</taxon>
        <taxon>Actinomycetota</taxon>
        <taxon>Thermoleophilia</taxon>
        <taxon>Solirubrobacterales</taxon>
        <taxon>Solirubrobacteraceae</taxon>
        <taxon>environmental samples</taxon>
    </lineage>
</organism>
<reference evidence="7" key="1">
    <citation type="submission" date="2020-02" db="EMBL/GenBank/DDBJ databases">
        <authorList>
            <person name="Meier V. D."/>
        </authorList>
    </citation>
    <scope>NUCLEOTIDE SEQUENCE</scope>
    <source>
        <strain evidence="7">AVDCRST_MAG67</strain>
    </source>
</reference>
<dbReference type="EC" id="3.4.21.53" evidence="7"/>
<keyword evidence="1 7" id="KW-0645">Protease</keyword>
<dbReference type="SUPFAM" id="SSF52540">
    <property type="entry name" value="P-loop containing nucleoside triphosphate hydrolases"/>
    <property type="match status" value="1"/>
</dbReference>
<dbReference type="Gene3D" id="1.20.5.5270">
    <property type="match status" value="1"/>
</dbReference>
<dbReference type="InterPro" id="IPR027065">
    <property type="entry name" value="Lon_Prtase"/>
</dbReference>
<evidence type="ECO:0000256" key="5">
    <source>
        <dbReference type="ARBA" id="ARBA00022840"/>
    </source>
</evidence>
<dbReference type="AlphaFoldDB" id="A0A6J4SFJ3"/>
<keyword evidence="3 7" id="KW-0378">Hydrolase</keyword>
<evidence type="ECO:0000256" key="3">
    <source>
        <dbReference type="ARBA" id="ARBA00022801"/>
    </source>
</evidence>
<name>A0A6J4SFJ3_9ACTN</name>
<dbReference type="SUPFAM" id="SSF88697">
    <property type="entry name" value="PUA domain-like"/>
    <property type="match status" value="1"/>
</dbReference>
<dbReference type="GO" id="GO:0030163">
    <property type="term" value="P:protein catabolic process"/>
    <property type="evidence" value="ECO:0007669"/>
    <property type="project" value="InterPro"/>
</dbReference>
<dbReference type="GO" id="GO:0016887">
    <property type="term" value="F:ATP hydrolysis activity"/>
    <property type="evidence" value="ECO:0007669"/>
    <property type="project" value="InterPro"/>
</dbReference>
<dbReference type="PROSITE" id="PS51787">
    <property type="entry name" value="LON_N"/>
    <property type="match status" value="1"/>
</dbReference>
<dbReference type="InterPro" id="IPR003959">
    <property type="entry name" value="ATPase_AAA_core"/>
</dbReference>
<keyword evidence="4" id="KW-0720">Serine protease</keyword>
<dbReference type="Gene3D" id="1.20.58.1480">
    <property type="match status" value="1"/>
</dbReference>
<dbReference type="GO" id="GO:0006508">
    <property type="term" value="P:proteolysis"/>
    <property type="evidence" value="ECO:0007669"/>
    <property type="project" value="UniProtKB-KW"/>
</dbReference>
<dbReference type="Gene3D" id="3.40.50.300">
    <property type="entry name" value="P-loop containing nucleotide triphosphate hydrolases"/>
    <property type="match status" value="1"/>
</dbReference>
<dbReference type="InterPro" id="IPR027417">
    <property type="entry name" value="P-loop_NTPase"/>
</dbReference>
<evidence type="ECO:0000313" key="7">
    <source>
        <dbReference type="EMBL" id="CAA9497946.1"/>
    </source>
</evidence>
<dbReference type="PRINTS" id="PR00300">
    <property type="entry name" value="CLPPROTEASEA"/>
</dbReference>
<accession>A0A6J4SFJ3</accession>
<keyword evidence="5" id="KW-0067">ATP-binding</keyword>
<dbReference type="InterPro" id="IPR001270">
    <property type="entry name" value="ClpA/B"/>
</dbReference>